<dbReference type="Gene3D" id="3.30.50.10">
    <property type="entry name" value="Erythroid Transcription Factor GATA-1, subunit A"/>
    <property type="match status" value="1"/>
</dbReference>
<keyword evidence="24" id="KW-0966">Cell projection</keyword>
<keyword evidence="9" id="KW-0479">Metal-binding</keyword>
<evidence type="ECO:0000256" key="9">
    <source>
        <dbReference type="ARBA" id="ARBA00022723"/>
    </source>
</evidence>
<keyword evidence="8" id="KW-0349">Heme</keyword>
<dbReference type="PANTHER" id="PTHR24082">
    <property type="entry name" value="NUCLEAR HORMONE RECEPTOR"/>
    <property type="match status" value="1"/>
</dbReference>
<dbReference type="PROSITE" id="PS51030">
    <property type="entry name" value="NUCLEAR_REC_DBD_2"/>
    <property type="match status" value="1"/>
</dbReference>
<dbReference type="InterPro" id="IPR035500">
    <property type="entry name" value="NHR-like_dom_sf"/>
</dbReference>
<evidence type="ECO:0000256" key="15">
    <source>
        <dbReference type="ARBA" id="ARBA00023004"/>
    </source>
</evidence>
<dbReference type="PROSITE" id="PS51843">
    <property type="entry name" value="NR_LBD"/>
    <property type="match status" value="1"/>
</dbReference>
<feature type="region of interest" description="Disordered" evidence="28">
    <location>
        <begin position="575"/>
        <end position="629"/>
    </location>
</feature>
<gene>
    <name evidence="31" type="primary">Nr1d1_0</name>
    <name evidence="31" type="ORF">GTO95_0007664</name>
</gene>
<keyword evidence="14" id="KW-0007">Acetylation</keyword>
<evidence type="ECO:0000256" key="25">
    <source>
        <dbReference type="ARBA" id="ARBA00039258"/>
    </source>
</evidence>
<dbReference type="Pfam" id="PF00104">
    <property type="entry name" value="Hormone_recep"/>
    <property type="match status" value="1"/>
</dbReference>
<evidence type="ECO:0000259" key="29">
    <source>
        <dbReference type="PROSITE" id="PS51030"/>
    </source>
</evidence>
<dbReference type="EMBL" id="JAAWVO010008816">
    <property type="protein sequence ID" value="MBN3312884.1"/>
    <property type="molecule type" value="Genomic_DNA"/>
</dbReference>
<evidence type="ECO:0000256" key="2">
    <source>
        <dbReference type="ARBA" id="ARBA00004496"/>
    </source>
</evidence>
<evidence type="ECO:0000313" key="32">
    <source>
        <dbReference type="Proteomes" id="UP000736164"/>
    </source>
</evidence>
<dbReference type="InterPro" id="IPR050234">
    <property type="entry name" value="Nuclear_hormone_rcpt_NR1"/>
</dbReference>
<dbReference type="PROSITE" id="PS00031">
    <property type="entry name" value="NUCLEAR_REC_DBD_1"/>
    <property type="match status" value="1"/>
</dbReference>
<dbReference type="CDD" id="cd06940">
    <property type="entry name" value="NR_LBD_REV_ERB"/>
    <property type="match status" value="1"/>
</dbReference>
<evidence type="ECO:0000256" key="26">
    <source>
        <dbReference type="ARBA" id="ARBA00042197"/>
    </source>
</evidence>
<keyword evidence="20" id="KW-0010">Activator</keyword>
<evidence type="ECO:0000256" key="18">
    <source>
        <dbReference type="ARBA" id="ARBA00023108"/>
    </source>
</evidence>
<keyword evidence="7" id="KW-0597">Phosphoprotein</keyword>
<evidence type="ECO:0000256" key="12">
    <source>
        <dbReference type="ARBA" id="ARBA00022833"/>
    </source>
</evidence>
<keyword evidence="12" id="KW-0862">Zinc</keyword>
<evidence type="ECO:0000256" key="11">
    <source>
        <dbReference type="ARBA" id="ARBA00022782"/>
    </source>
</evidence>
<feature type="compositionally biased region" description="Basic and acidic residues" evidence="28">
    <location>
        <begin position="280"/>
        <end position="298"/>
    </location>
</feature>
<feature type="non-terminal residue" evidence="31">
    <location>
        <position position="1"/>
    </location>
</feature>
<dbReference type="GO" id="GO:0005737">
    <property type="term" value="C:cytoplasm"/>
    <property type="evidence" value="ECO:0007669"/>
    <property type="project" value="UniProtKB-SubCell"/>
</dbReference>
<dbReference type="GO" id="GO:0000978">
    <property type="term" value="F:RNA polymerase II cis-regulatory region sequence-specific DNA binding"/>
    <property type="evidence" value="ECO:0007669"/>
    <property type="project" value="TreeGrafter"/>
</dbReference>
<feature type="region of interest" description="Disordered" evidence="28">
    <location>
        <begin position="263"/>
        <end position="308"/>
    </location>
</feature>
<dbReference type="FunFam" id="3.30.50.10:FF:000030">
    <property type="entry name" value="Nuclear Hormone Receptor family"/>
    <property type="match status" value="1"/>
</dbReference>
<keyword evidence="32" id="KW-1185">Reference proteome</keyword>
<dbReference type="GO" id="GO:0004879">
    <property type="term" value="F:nuclear receptor activity"/>
    <property type="evidence" value="ECO:0007669"/>
    <property type="project" value="TreeGrafter"/>
</dbReference>
<comment type="subcellular location">
    <subcellularLocation>
        <location evidence="1">Cell projection</location>
        <location evidence="1">Dendrite</location>
    </subcellularLocation>
    <subcellularLocation>
        <location evidence="3">Cell projection</location>
        <location evidence="3">Dendritic spine</location>
    </subcellularLocation>
    <subcellularLocation>
        <location evidence="2">Cytoplasm</location>
    </subcellularLocation>
</comment>
<dbReference type="PANTHER" id="PTHR24082:SF113">
    <property type="entry name" value="NUCLEAR RECEPTOR SUBFAMILY 1 GROUP D MEMBER 1"/>
    <property type="match status" value="1"/>
</dbReference>
<keyword evidence="10" id="KW-0863">Zinc-finger</keyword>
<evidence type="ECO:0000259" key="30">
    <source>
        <dbReference type="PROSITE" id="PS51843"/>
    </source>
</evidence>
<keyword evidence="6" id="KW-0678">Repressor</keyword>
<evidence type="ECO:0000256" key="24">
    <source>
        <dbReference type="ARBA" id="ARBA00023273"/>
    </source>
</evidence>
<evidence type="ECO:0000313" key="31">
    <source>
        <dbReference type="EMBL" id="MBN3312884.1"/>
    </source>
</evidence>
<dbReference type="InterPro" id="IPR013088">
    <property type="entry name" value="Znf_NHR/GATA"/>
</dbReference>
<feature type="compositionally biased region" description="Pro residues" evidence="28">
    <location>
        <begin position="80"/>
        <end position="96"/>
    </location>
</feature>
<dbReference type="GO" id="GO:0000122">
    <property type="term" value="P:negative regulation of transcription by RNA polymerase II"/>
    <property type="evidence" value="ECO:0007669"/>
    <property type="project" value="TreeGrafter"/>
</dbReference>
<evidence type="ECO:0000256" key="27">
    <source>
        <dbReference type="ARBA" id="ARBA00043097"/>
    </source>
</evidence>
<evidence type="ECO:0000256" key="23">
    <source>
        <dbReference type="ARBA" id="ARBA00023242"/>
    </source>
</evidence>
<comment type="caution">
    <text evidence="31">The sequence shown here is derived from an EMBL/GenBank/DDBJ whole genome shotgun (WGS) entry which is preliminary data.</text>
</comment>
<dbReference type="InterPro" id="IPR000536">
    <property type="entry name" value="Nucl_hrmn_rcpt_lig-bd"/>
</dbReference>
<feature type="compositionally biased region" description="Low complexity" evidence="28">
    <location>
        <begin position="701"/>
        <end position="712"/>
    </location>
</feature>
<dbReference type="SUPFAM" id="SSF48508">
    <property type="entry name" value="Nuclear receptor ligand-binding domain"/>
    <property type="match status" value="1"/>
</dbReference>
<feature type="compositionally biased region" description="Basic residues" evidence="28">
    <location>
        <begin position="395"/>
        <end position="406"/>
    </location>
</feature>
<evidence type="ECO:0000256" key="28">
    <source>
        <dbReference type="SAM" id="MobiDB-lite"/>
    </source>
</evidence>
<keyword evidence="19" id="KW-0238">DNA-binding</keyword>
<feature type="region of interest" description="Disordered" evidence="28">
    <location>
        <begin position="79"/>
        <end position="112"/>
    </location>
</feature>
<proteinExistence type="inferred from homology"/>
<evidence type="ECO:0000256" key="5">
    <source>
        <dbReference type="ARBA" id="ARBA00022490"/>
    </source>
</evidence>
<dbReference type="GO" id="GO:0043197">
    <property type="term" value="C:dendritic spine"/>
    <property type="evidence" value="ECO:0007669"/>
    <property type="project" value="UniProtKB-SubCell"/>
</dbReference>
<keyword evidence="18" id="KW-0090">Biological rhythms</keyword>
<keyword evidence="23" id="KW-0539">Nucleus</keyword>
<evidence type="ECO:0000256" key="13">
    <source>
        <dbReference type="ARBA" id="ARBA00022843"/>
    </source>
</evidence>
<dbReference type="Pfam" id="PF00105">
    <property type="entry name" value="zf-C4"/>
    <property type="match status" value="1"/>
</dbReference>
<keyword evidence="15" id="KW-0408">Iron</keyword>
<evidence type="ECO:0000256" key="10">
    <source>
        <dbReference type="ARBA" id="ARBA00022771"/>
    </source>
</evidence>
<dbReference type="PRINTS" id="PR00398">
    <property type="entry name" value="STRDHORMONER"/>
</dbReference>
<comment type="similarity">
    <text evidence="4">Belongs to the nuclear hormone receptor family.</text>
</comment>
<dbReference type="SMART" id="SM00430">
    <property type="entry name" value="HOLI"/>
    <property type="match status" value="1"/>
</dbReference>
<evidence type="ECO:0000256" key="21">
    <source>
        <dbReference type="ARBA" id="ARBA00023163"/>
    </source>
</evidence>
<evidence type="ECO:0000256" key="7">
    <source>
        <dbReference type="ARBA" id="ARBA00022553"/>
    </source>
</evidence>
<dbReference type="GO" id="GO:0045944">
    <property type="term" value="P:positive regulation of transcription by RNA polymerase II"/>
    <property type="evidence" value="ECO:0007669"/>
    <property type="project" value="TreeGrafter"/>
</dbReference>
<accession>A0A8J7NEU4</accession>
<dbReference type="Proteomes" id="UP000736164">
    <property type="component" value="Unassembled WGS sequence"/>
</dbReference>
<dbReference type="AlphaFoldDB" id="A0A8J7NEU4"/>
<protein>
    <recommendedName>
        <fullName evidence="25">Nuclear receptor subfamily 1 group D member 1</fullName>
    </recommendedName>
    <alternativeName>
        <fullName evidence="27">Rev-erbA-alpha</fullName>
    </alternativeName>
    <alternativeName>
        <fullName evidence="26">V-erbA-related protein 1</fullName>
    </alternativeName>
</protein>
<keyword evidence="5" id="KW-0963">Cytoplasm</keyword>
<evidence type="ECO:0000256" key="19">
    <source>
        <dbReference type="ARBA" id="ARBA00023125"/>
    </source>
</evidence>
<evidence type="ECO:0000256" key="17">
    <source>
        <dbReference type="ARBA" id="ARBA00023018"/>
    </source>
</evidence>
<evidence type="ECO:0000256" key="20">
    <source>
        <dbReference type="ARBA" id="ARBA00023159"/>
    </source>
</evidence>
<evidence type="ECO:0000256" key="3">
    <source>
        <dbReference type="ARBA" id="ARBA00004552"/>
    </source>
</evidence>
<feature type="domain" description="Nuclear receptor" evidence="29">
    <location>
        <begin position="762"/>
        <end position="838"/>
    </location>
</feature>
<dbReference type="GO" id="GO:0030154">
    <property type="term" value="P:cell differentiation"/>
    <property type="evidence" value="ECO:0007669"/>
    <property type="project" value="UniProtKB-KW"/>
</dbReference>
<dbReference type="PRINTS" id="PR00047">
    <property type="entry name" value="STROIDFINGER"/>
</dbReference>
<sequence length="1256" mass="135461">MAGLLHPSSAPYRILDPRHTGEFRVRVRREQLGVTSSAARARGDSHSFHLIRSDCVTGSMGSEIRPCLLAGLLREELKPLQPPATPPAVQPSPSWGPAPGSEGPEHQPSSSSAVIRIHTLTHECPCELPVRFGTEDAEQSGYHVNLRCFRLSRFAGSGSDSPSGGGPEWVRSRQARAWAAAWERWRGGRAREGSTRSLVPRAAPLPAPRTAENNGFILPRGARGVSPFFFFPLGSFSRVATAADNRGKAPLLRLKQAAALRGTPTRELPLDTAGGLGQRGHKDLQGPEPRDPVLDHHHPNALGKSYISSEQRNGKTWQLLQMKPLGAQIKRATAPQDFSELETFYLLLVERGRRCASERVGQPVHPGSPGRSRHQLQWDPCLVRGSSSDGEAGPRMRRGAVRRSRGRGQAEQNLAGASAAAQSHPDRARARTRARRVSPPSPSELLCRVPFPALKRRSSPVSRPARQNTFLIRFASCKSQLQNGKVVVDSVSHRSDPKQPRKREAKAKLRGVCLFTHTCMTLLAFQMTTTMDTNNNNTAQASGLISEDSCVNVCGKGGGGPVSLRSLWFGGARGAGPRPSVSGINPTVQPRAAPRPVPEPRDPGPRGADSPGSAQPRTLLMGGGPREVSQNSQLLVNESSGVVELLLICADESFHNGCCMMSPGPLLRGGVISYIGPAGGSPSRTSPVSLYSDCSNSSVQSLALPSPGGSLSQDSSRPYPGSSEDSGSPASGGSPLGRDEGGLSRTSPSKASASITKLNGMVLLCKVCGDVASGFHYGVHACEGCKGFFRRSIQQNIQYKKCLKNESCCIARINRNRCQQCRFKKCLSVGMSRDVLVSDPTEQRSVLASDPPVQRSVLASDPPVQWSVLASDPPEQWSVLASEYPVQWSVLASDPPVQRSVLASDPPVQCPGVDHTIDVVARAHRETFVYAHDKLAPPGPRLHSGEGRGLDNWEANLCSSGYQLNGLNTIYHHDNNVLARNGYAGPPKNGCHLLSAGPYANGHGHAFPHQNNANGHRLCHSNLFVPAAPHAHGEEPNRVPANGLQGQNCPWKSRPDVLLACPMNMHPHGDPSKSAQEIWEEFSLSFTPAVREVVEFAKHIPGFRELSQHDQVTLLKAGTFEVLMVRFASLFDVKEQTVTFISGATYSLEALRGMGMGELLGAMFDFSEKLGSLELSAEELGLFTAVVLVSADRSGIENVNSVELLQESLIRALRTLVTKSCPGDACRFTKLLLKLPDLRTLNNMHSEKLLSFRIDA</sequence>
<keyword evidence="17" id="KW-0770">Synapse</keyword>
<feature type="non-terminal residue" evidence="31">
    <location>
        <position position="1256"/>
    </location>
</feature>
<feature type="region of interest" description="Disordered" evidence="28">
    <location>
        <begin position="701"/>
        <end position="750"/>
    </location>
</feature>
<dbReference type="SUPFAM" id="SSF57716">
    <property type="entry name" value="Glucocorticoid receptor-like (DNA-binding domain)"/>
    <property type="match status" value="1"/>
</dbReference>
<evidence type="ECO:0000256" key="14">
    <source>
        <dbReference type="ARBA" id="ARBA00022990"/>
    </source>
</evidence>
<keyword evidence="22" id="KW-0675">Receptor</keyword>
<dbReference type="GO" id="GO:0048511">
    <property type="term" value="P:rhythmic process"/>
    <property type="evidence" value="ECO:0007669"/>
    <property type="project" value="UniProtKB-KW"/>
</dbReference>
<feature type="compositionally biased region" description="Low complexity" evidence="28">
    <location>
        <begin position="720"/>
        <end position="733"/>
    </location>
</feature>
<feature type="region of interest" description="Disordered" evidence="28">
    <location>
        <begin position="358"/>
        <end position="377"/>
    </location>
</feature>
<evidence type="ECO:0000256" key="4">
    <source>
        <dbReference type="ARBA" id="ARBA00005993"/>
    </source>
</evidence>
<evidence type="ECO:0000256" key="8">
    <source>
        <dbReference type="ARBA" id="ARBA00022617"/>
    </source>
</evidence>
<dbReference type="Gene3D" id="1.10.565.10">
    <property type="entry name" value="Retinoid X Receptor"/>
    <property type="match status" value="1"/>
</dbReference>
<dbReference type="GO" id="GO:0009755">
    <property type="term" value="P:hormone-mediated signaling pathway"/>
    <property type="evidence" value="ECO:0007669"/>
    <property type="project" value="TreeGrafter"/>
</dbReference>
<dbReference type="GO" id="GO:0008270">
    <property type="term" value="F:zinc ion binding"/>
    <property type="evidence" value="ECO:0007669"/>
    <property type="project" value="UniProtKB-KW"/>
</dbReference>
<keyword evidence="16" id="KW-0805">Transcription regulation</keyword>
<keyword evidence="13" id="KW-0832">Ubl conjugation</keyword>
<reference evidence="31" key="1">
    <citation type="journal article" date="2021" name="Cell">
        <title>Tracing the genetic footprints of vertebrate landing in non-teleost ray-finned fishes.</title>
        <authorList>
            <person name="Bi X."/>
            <person name="Wang K."/>
            <person name="Yang L."/>
            <person name="Pan H."/>
            <person name="Jiang H."/>
            <person name="Wei Q."/>
            <person name="Fang M."/>
            <person name="Yu H."/>
            <person name="Zhu C."/>
            <person name="Cai Y."/>
            <person name="He Y."/>
            <person name="Gan X."/>
            <person name="Zeng H."/>
            <person name="Yu D."/>
            <person name="Zhu Y."/>
            <person name="Jiang H."/>
            <person name="Qiu Q."/>
            <person name="Yang H."/>
            <person name="Zhang Y.E."/>
            <person name="Wang W."/>
            <person name="Zhu M."/>
            <person name="He S."/>
            <person name="Zhang G."/>
        </authorList>
    </citation>
    <scope>NUCLEOTIDE SEQUENCE</scope>
    <source>
        <strain evidence="31">Allg_001</strain>
    </source>
</reference>
<dbReference type="SMART" id="SM00399">
    <property type="entry name" value="ZnF_C4"/>
    <property type="match status" value="1"/>
</dbReference>
<name>A0A8J7NEU4_ATRSP</name>
<feature type="domain" description="NR LBD" evidence="30">
    <location>
        <begin position="1049"/>
        <end position="1256"/>
    </location>
</feature>
<evidence type="ECO:0000256" key="1">
    <source>
        <dbReference type="ARBA" id="ARBA00004279"/>
    </source>
</evidence>
<dbReference type="InterPro" id="IPR001628">
    <property type="entry name" value="Znf_hrmn_rcpt"/>
</dbReference>
<evidence type="ECO:0000256" key="16">
    <source>
        <dbReference type="ARBA" id="ARBA00023015"/>
    </source>
</evidence>
<keyword evidence="11" id="KW-0221">Differentiation</keyword>
<dbReference type="CDD" id="cd07166">
    <property type="entry name" value="NR_DBD_REV_ERB"/>
    <property type="match status" value="1"/>
</dbReference>
<evidence type="ECO:0000256" key="6">
    <source>
        <dbReference type="ARBA" id="ARBA00022491"/>
    </source>
</evidence>
<feature type="region of interest" description="Disordered" evidence="28">
    <location>
        <begin position="383"/>
        <end position="442"/>
    </location>
</feature>
<evidence type="ECO:0000256" key="22">
    <source>
        <dbReference type="ARBA" id="ARBA00023170"/>
    </source>
</evidence>
<organism evidence="31 32">
    <name type="scientific">Atractosteus spatula</name>
    <name type="common">Alligator gar</name>
    <name type="synonym">Lepisosteus spatula</name>
    <dbReference type="NCBI Taxonomy" id="7917"/>
    <lineage>
        <taxon>Eukaryota</taxon>
        <taxon>Metazoa</taxon>
        <taxon>Chordata</taxon>
        <taxon>Craniata</taxon>
        <taxon>Vertebrata</taxon>
        <taxon>Euteleostomi</taxon>
        <taxon>Actinopterygii</taxon>
        <taxon>Neopterygii</taxon>
        <taxon>Holostei</taxon>
        <taxon>Semionotiformes</taxon>
        <taxon>Lepisosteidae</taxon>
        <taxon>Atractosteus</taxon>
    </lineage>
</organism>
<keyword evidence="21" id="KW-0804">Transcription</keyword>
<dbReference type="InterPro" id="IPR001723">
    <property type="entry name" value="Nuclear_hrmn_rcpt"/>
</dbReference>